<keyword evidence="2" id="KW-0813">Transport</keyword>
<dbReference type="EMBL" id="BMYX01000021">
    <property type="protein sequence ID" value="GGY25400.1"/>
    <property type="molecule type" value="Genomic_DNA"/>
</dbReference>
<dbReference type="SUPFAM" id="SSF103473">
    <property type="entry name" value="MFS general substrate transporter"/>
    <property type="match status" value="1"/>
</dbReference>
<evidence type="ECO:0000256" key="3">
    <source>
        <dbReference type="ARBA" id="ARBA00022475"/>
    </source>
</evidence>
<reference evidence="9" key="1">
    <citation type="journal article" date="2014" name="Int. J. Syst. Evol. Microbiol.">
        <title>Complete genome sequence of Corynebacterium casei LMG S-19264T (=DSM 44701T), isolated from a smear-ripened cheese.</title>
        <authorList>
            <consortium name="US DOE Joint Genome Institute (JGI-PGF)"/>
            <person name="Walter F."/>
            <person name="Albersmeier A."/>
            <person name="Kalinowski J."/>
            <person name="Ruckert C."/>
        </authorList>
    </citation>
    <scope>NUCLEOTIDE SEQUENCE</scope>
    <source>
        <strain evidence="9">KCTC 32182</strain>
    </source>
</reference>
<proteinExistence type="predicted"/>
<evidence type="ECO:0000256" key="5">
    <source>
        <dbReference type="ARBA" id="ARBA00022989"/>
    </source>
</evidence>
<dbReference type="GO" id="GO:0022857">
    <property type="term" value="F:transmembrane transporter activity"/>
    <property type="evidence" value="ECO:0007669"/>
    <property type="project" value="InterPro"/>
</dbReference>
<dbReference type="InterPro" id="IPR020846">
    <property type="entry name" value="MFS_dom"/>
</dbReference>
<dbReference type="InterPro" id="IPR011701">
    <property type="entry name" value="MFS"/>
</dbReference>
<feature type="transmembrane region" description="Helical" evidence="7">
    <location>
        <begin position="366"/>
        <end position="385"/>
    </location>
</feature>
<dbReference type="GO" id="GO:0005886">
    <property type="term" value="C:plasma membrane"/>
    <property type="evidence" value="ECO:0007669"/>
    <property type="project" value="UniProtKB-SubCell"/>
</dbReference>
<evidence type="ECO:0000313" key="10">
    <source>
        <dbReference type="Proteomes" id="UP000645257"/>
    </source>
</evidence>
<feature type="transmembrane region" description="Helical" evidence="7">
    <location>
        <begin position="172"/>
        <end position="191"/>
    </location>
</feature>
<feature type="transmembrane region" description="Helical" evidence="7">
    <location>
        <begin position="203"/>
        <end position="222"/>
    </location>
</feature>
<dbReference type="AlphaFoldDB" id="A0A918P6D3"/>
<dbReference type="PANTHER" id="PTHR42718:SF46">
    <property type="entry name" value="BLR6921 PROTEIN"/>
    <property type="match status" value="1"/>
</dbReference>
<comment type="subcellular location">
    <subcellularLocation>
        <location evidence="1">Cell membrane</location>
        <topology evidence="1">Multi-pass membrane protein</topology>
    </subcellularLocation>
</comment>
<feature type="transmembrane region" description="Helical" evidence="7">
    <location>
        <begin position="141"/>
        <end position="160"/>
    </location>
</feature>
<evidence type="ECO:0000256" key="7">
    <source>
        <dbReference type="SAM" id="Phobius"/>
    </source>
</evidence>
<evidence type="ECO:0000256" key="4">
    <source>
        <dbReference type="ARBA" id="ARBA00022692"/>
    </source>
</evidence>
<accession>A0A918P6D3</accession>
<dbReference type="PROSITE" id="PS50850">
    <property type="entry name" value="MFS"/>
    <property type="match status" value="1"/>
</dbReference>
<comment type="caution">
    <text evidence="9">The sequence shown here is derived from an EMBL/GenBank/DDBJ whole genome shotgun (WGS) entry which is preliminary data.</text>
</comment>
<feature type="transmembrane region" description="Helical" evidence="7">
    <location>
        <begin position="336"/>
        <end position="354"/>
    </location>
</feature>
<keyword evidence="10" id="KW-1185">Reference proteome</keyword>
<feature type="transmembrane region" description="Helical" evidence="7">
    <location>
        <begin position="307"/>
        <end position="329"/>
    </location>
</feature>
<dbReference type="Gene3D" id="1.20.1720.10">
    <property type="entry name" value="Multidrug resistance protein D"/>
    <property type="match status" value="1"/>
</dbReference>
<dbReference type="Pfam" id="PF07690">
    <property type="entry name" value="MFS_1"/>
    <property type="match status" value="1"/>
</dbReference>
<reference evidence="9" key="2">
    <citation type="submission" date="2020-09" db="EMBL/GenBank/DDBJ databases">
        <authorList>
            <person name="Sun Q."/>
            <person name="Kim S."/>
        </authorList>
    </citation>
    <scope>NUCLEOTIDE SEQUENCE</scope>
    <source>
        <strain evidence="9">KCTC 32182</strain>
    </source>
</reference>
<keyword evidence="4 7" id="KW-0812">Transmembrane</keyword>
<dbReference type="RefSeq" id="WP_189536038.1">
    <property type="nucleotide sequence ID" value="NZ_BMYX01000021.1"/>
</dbReference>
<dbReference type="InterPro" id="IPR036259">
    <property type="entry name" value="MFS_trans_sf"/>
</dbReference>
<dbReference type="PANTHER" id="PTHR42718">
    <property type="entry name" value="MAJOR FACILITATOR SUPERFAMILY MULTIDRUG TRANSPORTER MFSC"/>
    <property type="match status" value="1"/>
</dbReference>
<evidence type="ECO:0000256" key="2">
    <source>
        <dbReference type="ARBA" id="ARBA00022448"/>
    </source>
</evidence>
<keyword evidence="5 7" id="KW-1133">Transmembrane helix</keyword>
<organism evidence="9 10">
    <name type="scientific">Paludibacterium paludis</name>
    <dbReference type="NCBI Taxonomy" id="1225769"/>
    <lineage>
        <taxon>Bacteria</taxon>
        <taxon>Pseudomonadati</taxon>
        <taxon>Pseudomonadota</taxon>
        <taxon>Betaproteobacteria</taxon>
        <taxon>Neisseriales</taxon>
        <taxon>Chromobacteriaceae</taxon>
        <taxon>Paludibacterium</taxon>
    </lineage>
</organism>
<keyword evidence="3" id="KW-1003">Cell membrane</keyword>
<feature type="domain" description="Major facilitator superfamily (MFS) profile" evidence="8">
    <location>
        <begin position="1"/>
        <end position="428"/>
    </location>
</feature>
<feature type="transmembrane region" description="Helical" evidence="7">
    <location>
        <begin position="274"/>
        <end position="295"/>
    </location>
</feature>
<keyword evidence="6 7" id="KW-0472">Membrane</keyword>
<evidence type="ECO:0000256" key="1">
    <source>
        <dbReference type="ARBA" id="ARBA00004651"/>
    </source>
</evidence>
<evidence type="ECO:0000259" key="8">
    <source>
        <dbReference type="PROSITE" id="PS50850"/>
    </source>
</evidence>
<feature type="transmembrane region" description="Helical" evidence="7">
    <location>
        <begin position="55"/>
        <end position="73"/>
    </location>
</feature>
<gene>
    <name evidence="9" type="ORF">GCM10011289_31250</name>
</gene>
<evidence type="ECO:0000256" key="6">
    <source>
        <dbReference type="ARBA" id="ARBA00023136"/>
    </source>
</evidence>
<evidence type="ECO:0000313" key="9">
    <source>
        <dbReference type="EMBL" id="GGY25400.1"/>
    </source>
</evidence>
<name>A0A918P6D3_9NEIS</name>
<sequence>MALIDSSPSSFRQTGGGWRVPAIMALAALEFVQNGMLNFASSYVMGGVRGGPEEFSFAAMAYAVCALVALFHHRWCVDRWGPRRFVQASLAVFALGGAGCALAETPAAFIAARALQGLGGAAFFTAARVQINRLEGRTKLLALLCFGYALLLGSALGPLMGGALIESLGWRWIFWGMAPWIATGVLASCAMPEAPDGRADPGYRPGAFAWLLGMLFLLQFAIQQTPYEFFGEPGIPGTSLILAALFLGGFLLLRGPAGGAVWQRLGTARYLTGLLFYGLFYALMAANNYVMPVMVQQVMGFDVPTTGVLLSVGFFSGMVFATIYARILFATSSLGIRLPMVAACLFLALSAQLLTRETPVSTIGRLAAILLLNGGFLALFVISVAQGTFLGIGEDAFTQAYQTKNMVRQVALSAAVALSTVFLQARNALHYARLTEGFSWGNPAFGESMQRLAEAGLGRNQALGELSREVTRQAMMLSCQDFFRMESLVCLALMGVIAAQKTLR</sequence>
<dbReference type="Proteomes" id="UP000645257">
    <property type="component" value="Unassembled WGS sequence"/>
</dbReference>
<protein>
    <submittedName>
        <fullName evidence="9">MFS transporter</fullName>
    </submittedName>
</protein>
<feature type="transmembrane region" description="Helical" evidence="7">
    <location>
        <begin position="234"/>
        <end position="253"/>
    </location>
</feature>